<keyword evidence="4" id="KW-1185">Reference proteome</keyword>
<evidence type="ECO:0008006" key="5">
    <source>
        <dbReference type="Google" id="ProtNLM"/>
    </source>
</evidence>
<feature type="compositionally biased region" description="Basic and acidic residues" evidence="1">
    <location>
        <begin position="97"/>
        <end position="107"/>
    </location>
</feature>
<dbReference type="PROSITE" id="PS51257">
    <property type="entry name" value="PROKAR_LIPOPROTEIN"/>
    <property type="match status" value="1"/>
</dbReference>
<feature type="region of interest" description="Disordered" evidence="1">
    <location>
        <begin position="74"/>
        <end position="128"/>
    </location>
</feature>
<feature type="compositionally biased region" description="Basic and acidic residues" evidence="1">
    <location>
        <begin position="74"/>
        <end position="90"/>
    </location>
</feature>
<sequence length="128" mass="12920">MRRTLGTTAATAVTVALTASLAVGCGALDKALDCANTAVTIAGTVDDLQQAVSGATEDPQAAREALTSIDKNLDKLQDETDDGDVSKAVKDMATAVDDARTDIEQGRSPDVGPVGDAADDLTNVCSPG</sequence>
<dbReference type="RefSeq" id="WP_260218554.1">
    <property type="nucleotide sequence ID" value="NZ_JAJAGO010000006.1"/>
</dbReference>
<name>A0ABT2JVB9_9ACTN</name>
<comment type="caution">
    <text evidence="3">The sequence shown here is derived from an EMBL/GenBank/DDBJ whole genome shotgun (WGS) entry which is preliminary data.</text>
</comment>
<dbReference type="Proteomes" id="UP001156389">
    <property type="component" value="Unassembled WGS sequence"/>
</dbReference>
<evidence type="ECO:0000313" key="4">
    <source>
        <dbReference type="Proteomes" id="UP001156389"/>
    </source>
</evidence>
<feature type="signal peptide" evidence="2">
    <location>
        <begin position="1"/>
        <end position="24"/>
    </location>
</feature>
<proteinExistence type="predicted"/>
<gene>
    <name evidence="3" type="ORF">LHJ74_15185</name>
</gene>
<protein>
    <recommendedName>
        <fullName evidence="5">Secreted protein</fullName>
    </recommendedName>
</protein>
<keyword evidence="2" id="KW-0732">Signal</keyword>
<organism evidence="3 4">
    <name type="scientific">Streptomyces gossypii</name>
    <dbReference type="NCBI Taxonomy" id="2883101"/>
    <lineage>
        <taxon>Bacteria</taxon>
        <taxon>Bacillati</taxon>
        <taxon>Actinomycetota</taxon>
        <taxon>Actinomycetes</taxon>
        <taxon>Kitasatosporales</taxon>
        <taxon>Streptomycetaceae</taxon>
        <taxon>Streptomyces</taxon>
    </lineage>
</organism>
<feature type="chain" id="PRO_5046195815" description="Secreted protein" evidence="2">
    <location>
        <begin position="25"/>
        <end position="128"/>
    </location>
</feature>
<dbReference type="EMBL" id="JAJAGO010000006">
    <property type="protein sequence ID" value="MCT2591234.1"/>
    <property type="molecule type" value="Genomic_DNA"/>
</dbReference>
<accession>A0ABT2JVB9</accession>
<reference evidence="3 4" key="1">
    <citation type="submission" date="2021-10" db="EMBL/GenBank/DDBJ databases">
        <title>Streptomyces gossypii sp. nov., isolated from soil collected from cotton field.</title>
        <authorList>
            <person name="Ge X."/>
            <person name="Chen X."/>
            <person name="Liu W."/>
        </authorList>
    </citation>
    <scope>NUCLEOTIDE SEQUENCE [LARGE SCALE GENOMIC DNA]</scope>
    <source>
        <strain evidence="3 4">N2-109</strain>
    </source>
</reference>
<evidence type="ECO:0000256" key="1">
    <source>
        <dbReference type="SAM" id="MobiDB-lite"/>
    </source>
</evidence>
<evidence type="ECO:0000256" key="2">
    <source>
        <dbReference type="SAM" id="SignalP"/>
    </source>
</evidence>
<evidence type="ECO:0000313" key="3">
    <source>
        <dbReference type="EMBL" id="MCT2591234.1"/>
    </source>
</evidence>